<evidence type="ECO:0000259" key="6">
    <source>
        <dbReference type="Pfam" id="PF00933"/>
    </source>
</evidence>
<keyword evidence="3 7" id="KW-0326">Glycosidase</keyword>
<evidence type="ECO:0000256" key="3">
    <source>
        <dbReference type="ARBA" id="ARBA00023295"/>
    </source>
</evidence>
<dbReference type="SUPFAM" id="SSF51445">
    <property type="entry name" value="(Trans)glycosidases"/>
    <property type="match status" value="1"/>
</dbReference>
<evidence type="ECO:0000313" key="8">
    <source>
        <dbReference type="Proteomes" id="UP000621560"/>
    </source>
</evidence>
<dbReference type="GO" id="GO:0005975">
    <property type="term" value="P:carbohydrate metabolic process"/>
    <property type="evidence" value="ECO:0007669"/>
    <property type="project" value="InterPro"/>
</dbReference>
<feature type="region of interest" description="Disordered" evidence="4">
    <location>
        <begin position="33"/>
        <end position="99"/>
    </location>
</feature>
<feature type="chain" id="PRO_5039654297" evidence="5">
    <location>
        <begin position="20"/>
        <end position="468"/>
    </location>
</feature>
<dbReference type="RefSeq" id="WP_190915713.1">
    <property type="nucleotide sequence ID" value="NZ_JACXIZ010000012.1"/>
</dbReference>
<organism evidence="7 8">
    <name type="scientific">Paenibacillus sabuli</name>
    <dbReference type="NCBI Taxonomy" id="2772509"/>
    <lineage>
        <taxon>Bacteria</taxon>
        <taxon>Bacillati</taxon>
        <taxon>Bacillota</taxon>
        <taxon>Bacilli</taxon>
        <taxon>Bacillales</taxon>
        <taxon>Paenibacillaceae</taxon>
        <taxon>Paenibacillus</taxon>
    </lineage>
</organism>
<dbReference type="InterPro" id="IPR017853">
    <property type="entry name" value="GH"/>
</dbReference>
<dbReference type="PANTHER" id="PTHR30480:SF16">
    <property type="entry name" value="GLYCOSIDE HYDROLASE FAMILY 3 DOMAIN PROTEIN"/>
    <property type="match status" value="1"/>
</dbReference>
<sequence>MKRRSNARLCIIVLMIAMAALCAACTRAETPDGNAPIGDDPGSNAGQPDTNPSPVHDNNQSGNMEEPTGNTEESSGEAPGDDAQPPAQEGGATNQPHGEAEADRILSAMQVEDKLGQLLLVGMEGEQMNEQTAAMIREEHIGGLILYGPNVVSAAQTAALTRSLQEANQDNPLPLWISVDEEGGRVSRLPDAIGKLPAAREIGGAEDPAWTRRLGAALGQTLGALGLNMDFAPVLDVDSNPDNPVIGDRSYGTDPDEVAAQGIAMMEGLHEAGVAAVVKHFPGHGDTATDSHLGLPVLTHDMDRLRRVELAPFARAIAQGADAVMVAHLLLPALDDTYPSSLSPRIIGELLREDMGFEGVVITDDMTMGAIGQYGEIGEAAVQALIAGADLVLVGHGAELQRQVLAALEQAYADGTLTDAMLEDKLKRIIALKQNYARTGVAPAADPDTEALAERLRAALATRDAAVD</sequence>
<dbReference type="EMBL" id="JACXIZ010000012">
    <property type="protein sequence ID" value="MBD2844755.1"/>
    <property type="molecule type" value="Genomic_DNA"/>
</dbReference>
<dbReference type="PROSITE" id="PS00775">
    <property type="entry name" value="GLYCOSYL_HYDROL_F3"/>
    <property type="match status" value="1"/>
</dbReference>
<evidence type="ECO:0000256" key="4">
    <source>
        <dbReference type="SAM" id="MobiDB-lite"/>
    </source>
</evidence>
<dbReference type="Gene3D" id="3.20.20.300">
    <property type="entry name" value="Glycoside hydrolase, family 3, N-terminal domain"/>
    <property type="match status" value="1"/>
</dbReference>
<dbReference type="GO" id="GO:0004563">
    <property type="term" value="F:beta-N-acetylhexosaminidase activity"/>
    <property type="evidence" value="ECO:0007669"/>
    <property type="project" value="UniProtKB-EC"/>
</dbReference>
<dbReference type="PANTHER" id="PTHR30480">
    <property type="entry name" value="BETA-HEXOSAMINIDASE-RELATED"/>
    <property type="match status" value="1"/>
</dbReference>
<feature type="compositionally biased region" description="Polar residues" evidence="4">
    <location>
        <begin position="44"/>
        <end position="73"/>
    </location>
</feature>
<dbReference type="NCBIfam" id="NF003740">
    <property type="entry name" value="PRK05337.1"/>
    <property type="match status" value="1"/>
</dbReference>
<evidence type="ECO:0000313" key="7">
    <source>
        <dbReference type="EMBL" id="MBD2844755.1"/>
    </source>
</evidence>
<comment type="similarity">
    <text evidence="1">Belongs to the glycosyl hydrolase 3 family.</text>
</comment>
<dbReference type="InterPro" id="IPR001764">
    <property type="entry name" value="Glyco_hydro_3_N"/>
</dbReference>
<feature type="signal peptide" evidence="5">
    <location>
        <begin position="1"/>
        <end position="19"/>
    </location>
</feature>
<gene>
    <name evidence="7" type="primary">nagZ</name>
    <name evidence="7" type="ORF">IDH44_06095</name>
</gene>
<dbReference type="InterPro" id="IPR019800">
    <property type="entry name" value="Glyco_hydro_3_AS"/>
</dbReference>
<comment type="caution">
    <text evidence="7">The sequence shown here is derived from an EMBL/GenBank/DDBJ whole genome shotgun (WGS) entry which is preliminary data.</text>
</comment>
<dbReference type="InterPro" id="IPR036962">
    <property type="entry name" value="Glyco_hydro_3_N_sf"/>
</dbReference>
<keyword evidence="8" id="KW-1185">Reference proteome</keyword>
<proteinExistence type="inferred from homology"/>
<dbReference type="Pfam" id="PF00933">
    <property type="entry name" value="Glyco_hydro_3"/>
    <property type="match status" value="1"/>
</dbReference>
<reference evidence="7" key="1">
    <citation type="submission" date="2020-09" db="EMBL/GenBank/DDBJ databases">
        <title>A novel bacterium of genus Paenibacillus, isolated from South China Sea.</title>
        <authorList>
            <person name="Huang H."/>
            <person name="Mo K."/>
            <person name="Hu Y."/>
        </authorList>
    </citation>
    <scope>NUCLEOTIDE SEQUENCE</scope>
    <source>
        <strain evidence="7">IB182496</strain>
    </source>
</reference>
<evidence type="ECO:0000256" key="1">
    <source>
        <dbReference type="ARBA" id="ARBA00005336"/>
    </source>
</evidence>
<dbReference type="EC" id="3.2.1.52" evidence="7"/>
<feature type="domain" description="Glycoside hydrolase family 3 N-terminal" evidence="6">
    <location>
        <begin position="111"/>
        <end position="431"/>
    </location>
</feature>
<keyword evidence="5" id="KW-0732">Signal</keyword>
<evidence type="ECO:0000256" key="5">
    <source>
        <dbReference type="SAM" id="SignalP"/>
    </source>
</evidence>
<protein>
    <submittedName>
        <fullName evidence="7">Beta-N-acetylhexosaminidase</fullName>
        <ecNumber evidence="7">3.2.1.52</ecNumber>
    </submittedName>
</protein>
<dbReference type="GO" id="GO:0009254">
    <property type="term" value="P:peptidoglycan turnover"/>
    <property type="evidence" value="ECO:0007669"/>
    <property type="project" value="TreeGrafter"/>
</dbReference>
<evidence type="ECO:0000256" key="2">
    <source>
        <dbReference type="ARBA" id="ARBA00022801"/>
    </source>
</evidence>
<accession>A0A927GRB0</accession>
<dbReference type="AlphaFoldDB" id="A0A927GRB0"/>
<name>A0A927GRB0_9BACL</name>
<keyword evidence="2 7" id="KW-0378">Hydrolase</keyword>
<dbReference type="InterPro" id="IPR050226">
    <property type="entry name" value="NagZ_Beta-hexosaminidase"/>
</dbReference>
<dbReference type="Proteomes" id="UP000621560">
    <property type="component" value="Unassembled WGS sequence"/>
</dbReference>